<sequence>MKVDKIIAIQGVFPIILFALLPFLPESPRYLLIKDRYEEASAVLHKLHTPDEAKIELAQIANQMRIDRTLPSSYWAMFKKPSYRKRSFLALGTTCGIACSGILVINNYGPILYAGLGYGPEKQLIYQAGWMTLGLGAGVLGMLWVDRLPRPKLIALGLAGCIICLIVEAALVAQFVPSDNTPALQAAVAMFFVYVIVYESCLDGTQFVYCGELFPTHLRAKGMNLCVVGITLMNLIWLQVAPVAFEEIGWKYYLCFIICGSVAAIIIWFVFPDTWGVPLEEIAAIFGDEDELYQASIEDGKVESDEEKNEVVREEKVVAK</sequence>
<reference evidence="1" key="1">
    <citation type="submission" date="2024-09" db="EMBL/GenBank/DDBJ databases">
        <title>Black Yeasts Isolated from many extreme environments.</title>
        <authorList>
            <person name="Coleine C."/>
            <person name="Stajich J.E."/>
            <person name="Selbmann L."/>
        </authorList>
    </citation>
    <scope>NUCLEOTIDE SEQUENCE</scope>
    <source>
        <strain evidence="1">CCFEE 5737</strain>
    </source>
</reference>
<accession>A0ACC3D8K8</accession>
<name>A0ACC3D8K8_9PEZI</name>
<evidence type="ECO:0000313" key="2">
    <source>
        <dbReference type="Proteomes" id="UP001186974"/>
    </source>
</evidence>
<dbReference type="EMBL" id="JAWDJW010006897">
    <property type="protein sequence ID" value="KAK3063322.1"/>
    <property type="molecule type" value="Genomic_DNA"/>
</dbReference>
<dbReference type="Proteomes" id="UP001186974">
    <property type="component" value="Unassembled WGS sequence"/>
</dbReference>
<keyword evidence="2" id="KW-1185">Reference proteome</keyword>
<comment type="caution">
    <text evidence="1">The sequence shown here is derived from an EMBL/GenBank/DDBJ whole genome shotgun (WGS) entry which is preliminary data.</text>
</comment>
<protein>
    <submittedName>
        <fullName evidence="1">Uncharacterized protein</fullName>
    </submittedName>
</protein>
<evidence type="ECO:0000313" key="1">
    <source>
        <dbReference type="EMBL" id="KAK3063322.1"/>
    </source>
</evidence>
<organism evidence="1 2">
    <name type="scientific">Coniosporium uncinatum</name>
    <dbReference type="NCBI Taxonomy" id="93489"/>
    <lineage>
        <taxon>Eukaryota</taxon>
        <taxon>Fungi</taxon>
        <taxon>Dikarya</taxon>
        <taxon>Ascomycota</taxon>
        <taxon>Pezizomycotina</taxon>
        <taxon>Dothideomycetes</taxon>
        <taxon>Dothideomycetes incertae sedis</taxon>
        <taxon>Coniosporium</taxon>
    </lineage>
</organism>
<gene>
    <name evidence="1" type="ORF">LTS18_001341</name>
</gene>
<proteinExistence type="predicted"/>